<dbReference type="Gene3D" id="3.20.70.20">
    <property type="match status" value="1"/>
</dbReference>
<dbReference type="PROSITE" id="PS51554">
    <property type="entry name" value="PFL"/>
    <property type="match status" value="1"/>
</dbReference>
<evidence type="ECO:0000256" key="1">
    <source>
        <dbReference type="ARBA" id="ARBA00022818"/>
    </source>
</evidence>
<dbReference type="Pfam" id="PF02901">
    <property type="entry name" value="PFL-like"/>
    <property type="match status" value="1"/>
</dbReference>
<dbReference type="AlphaFoldDB" id="A0A8J8MG86"/>
<keyword evidence="6" id="KW-0670">Pyruvate</keyword>
<dbReference type="PANTHER" id="PTHR43641:SF2">
    <property type="entry name" value="DEHYDRATASE YBIW-RELATED"/>
    <property type="match status" value="1"/>
</dbReference>
<proteinExistence type="predicted"/>
<keyword evidence="1 3" id="KW-0556">Organic radical</keyword>
<protein>
    <submittedName>
        <fullName evidence="6">Pyruvate formate-lyase</fullName>
    </submittedName>
</protein>
<dbReference type="EMBL" id="CP058649">
    <property type="protein sequence ID" value="QUI21030.1"/>
    <property type="molecule type" value="Genomic_DNA"/>
</dbReference>
<keyword evidence="7" id="KW-1185">Reference proteome</keyword>
<accession>A0A8J8MG86</accession>
<evidence type="ECO:0000313" key="7">
    <source>
        <dbReference type="Proteomes" id="UP000683246"/>
    </source>
</evidence>
<dbReference type="InterPro" id="IPR001150">
    <property type="entry name" value="Gly_radical"/>
</dbReference>
<feature type="modified residue" description="Glycine radical" evidence="3">
    <location>
        <position position="737"/>
    </location>
</feature>
<reference evidence="6" key="1">
    <citation type="submission" date="2020-07" db="EMBL/GenBank/DDBJ databases">
        <title>Vallitalea pronyensis genome.</title>
        <authorList>
            <person name="Postec A."/>
        </authorList>
    </citation>
    <scope>NUCLEOTIDE SEQUENCE</scope>
    <source>
        <strain evidence="6">FatNI3</strain>
    </source>
</reference>
<dbReference type="InterPro" id="IPR004184">
    <property type="entry name" value="PFL_dom"/>
</dbReference>
<evidence type="ECO:0000259" key="4">
    <source>
        <dbReference type="PROSITE" id="PS51149"/>
    </source>
</evidence>
<dbReference type="SUPFAM" id="SSF51998">
    <property type="entry name" value="PFL-like glycyl radical enzymes"/>
    <property type="match status" value="1"/>
</dbReference>
<dbReference type="GO" id="GO:0005829">
    <property type="term" value="C:cytosol"/>
    <property type="evidence" value="ECO:0007669"/>
    <property type="project" value="TreeGrafter"/>
</dbReference>
<evidence type="ECO:0000256" key="3">
    <source>
        <dbReference type="PROSITE-ProRule" id="PRU00493"/>
    </source>
</evidence>
<dbReference type="PANTHER" id="PTHR43641">
    <property type="entry name" value="FORMATE ACETYLTRANSFERASE 3-RELATED"/>
    <property type="match status" value="1"/>
</dbReference>
<name>A0A8J8MG86_9FIRM</name>
<dbReference type="Pfam" id="PF01228">
    <property type="entry name" value="Gly_radical"/>
    <property type="match status" value="1"/>
</dbReference>
<gene>
    <name evidence="6" type="ORF">HZI73_01400</name>
</gene>
<organism evidence="6 7">
    <name type="scientific">Vallitalea pronyensis</name>
    <dbReference type="NCBI Taxonomy" id="1348613"/>
    <lineage>
        <taxon>Bacteria</taxon>
        <taxon>Bacillati</taxon>
        <taxon>Bacillota</taxon>
        <taxon>Clostridia</taxon>
        <taxon>Lachnospirales</taxon>
        <taxon>Vallitaleaceae</taxon>
        <taxon>Vallitalea</taxon>
    </lineage>
</organism>
<dbReference type="KEGG" id="vpy:HZI73_01400"/>
<dbReference type="Proteomes" id="UP000683246">
    <property type="component" value="Chromosome"/>
</dbReference>
<keyword evidence="2" id="KW-0456">Lyase</keyword>
<feature type="domain" description="Glycine radical" evidence="4">
    <location>
        <begin position="643"/>
        <end position="759"/>
    </location>
</feature>
<dbReference type="GO" id="GO:0016829">
    <property type="term" value="F:lyase activity"/>
    <property type="evidence" value="ECO:0007669"/>
    <property type="project" value="UniProtKB-KW"/>
</dbReference>
<feature type="domain" description="PFL" evidence="5">
    <location>
        <begin position="1"/>
        <end position="636"/>
    </location>
</feature>
<evidence type="ECO:0000259" key="5">
    <source>
        <dbReference type="PROSITE" id="PS51554"/>
    </source>
</evidence>
<dbReference type="InterPro" id="IPR051215">
    <property type="entry name" value="GRE"/>
</dbReference>
<evidence type="ECO:0000313" key="6">
    <source>
        <dbReference type="EMBL" id="QUI21030.1"/>
    </source>
</evidence>
<dbReference type="PROSITE" id="PS51149">
    <property type="entry name" value="GLY_RADICAL_2"/>
    <property type="match status" value="1"/>
</dbReference>
<sequence>MKLMDKIELMEKFTETYKGTADLSKGQREITCMKILFPAVFVPPKKEDYFVGRYIQLPVGIGLEFAHLGGGDLSMLGAGEPERGNYKNGPSYYGRQDFLERLKGETEEKALHKRIDKLIDYWAIEDTNTQMIKAFNEEHDLDFFDPDIEKMGTPIIGLMRLSGIQLDYRPLLQWGIEGLKKKLLTHLRKSGLTDEQKDFYHSGLDALDLLQQSIQACISLNQQQPHPHEDLMDQTLHHIYDQPPSSFHEAIQLMFLYSQLSGVLNYGRLDMVLGDYLALDIERGLISEATGIHYLESLWQLIHDVSHKVNGRVIIGGRGRHNIKASNLFAKCAIKATMNTKLILPQLSLRLDESVPEWLYDLALHAIEQGCTFPMLYNDAVNVPAVAKALGVTEEDACDYVPYGCGEYMLWGKSTGSPNVLINMVKALQLSLNKGYDNFDGTYRGGKHTFDELNHLLTFDDVTRSYYGYLTYLLDITLAFQQASYQYMSEASSFIYASLLMADCMEKGKPILDGGIQHVGGVNEFYGFVNVIDSLAAINKVVFDDQHYSLQEVVRAVNRNFKGSTAIQSALLQAPKYGNDNNYVDAIGIDFHAFACSYIKDRASHYGLDSFLAVNINNNTNTLWGLQTGASYDGRKYSEYLNPGNNPHSGRDQNGITAMLNSISKLRPDIHGGFVQHIKMSPRLFREERDKVKAVFAGYFNRIGGSQLMITVVDQAMLLEAQKEPEKHSNLIVRVGGFSARFVDIDRETQNEIISRTCH</sequence>
<evidence type="ECO:0000256" key="2">
    <source>
        <dbReference type="ARBA" id="ARBA00023239"/>
    </source>
</evidence>